<dbReference type="GO" id="GO:0005737">
    <property type="term" value="C:cytoplasm"/>
    <property type="evidence" value="ECO:0007669"/>
    <property type="project" value="UniProtKB-SubCell"/>
</dbReference>
<evidence type="ECO:0000256" key="5">
    <source>
        <dbReference type="ARBA" id="ARBA00022833"/>
    </source>
</evidence>
<evidence type="ECO:0000256" key="2">
    <source>
        <dbReference type="ARBA" id="ARBA00007957"/>
    </source>
</evidence>
<evidence type="ECO:0000256" key="3">
    <source>
        <dbReference type="ARBA" id="ARBA00022490"/>
    </source>
</evidence>
<evidence type="ECO:0000256" key="8">
    <source>
        <dbReference type="ARBA" id="ARBA00023163"/>
    </source>
</evidence>
<gene>
    <name evidence="11" type="ORF">TREVI0001_1027</name>
</gene>
<evidence type="ECO:0000313" key="11">
    <source>
        <dbReference type="EMBL" id="EEV19377.1"/>
    </source>
</evidence>
<dbReference type="GO" id="GO:0045892">
    <property type="term" value="P:negative regulation of DNA-templated transcription"/>
    <property type="evidence" value="ECO:0007669"/>
    <property type="project" value="TreeGrafter"/>
</dbReference>
<dbReference type="InterPro" id="IPR043135">
    <property type="entry name" value="Fur_C"/>
</dbReference>
<name>C8PTB3_9SPIR</name>
<feature type="binding site" evidence="9">
    <location>
        <position position="125"/>
    </location>
    <ligand>
        <name>Zn(2+)</name>
        <dbReference type="ChEBI" id="CHEBI:29105"/>
    </ligand>
</feature>
<dbReference type="CDD" id="cd07153">
    <property type="entry name" value="Fur_like"/>
    <property type="match status" value="1"/>
</dbReference>
<evidence type="ECO:0000256" key="1">
    <source>
        <dbReference type="ARBA" id="ARBA00004496"/>
    </source>
</evidence>
<dbReference type="InterPro" id="IPR036388">
    <property type="entry name" value="WH-like_DNA-bd_sf"/>
</dbReference>
<dbReference type="GO" id="GO:0000976">
    <property type="term" value="F:transcription cis-regulatory region binding"/>
    <property type="evidence" value="ECO:0007669"/>
    <property type="project" value="TreeGrafter"/>
</dbReference>
<proteinExistence type="inferred from homology"/>
<dbReference type="PANTHER" id="PTHR33202:SF1">
    <property type="entry name" value="FERRIC UPTAKE REGULATION PROTEIN"/>
    <property type="match status" value="1"/>
</dbReference>
<dbReference type="Pfam" id="PF01475">
    <property type="entry name" value="FUR"/>
    <property type="match status" value="1"/>
</dbReference>
<dbReference type="AlphaFoldDB" id="C8PTB3"/>
<dbReference type="STRING" id="596324.TREVI0001_1027"/>
<dbReference type="Proteomes" id="UP000004509">
    <property type="component" value="Unassembled WGS sequence"/>
</dbReference>
<evidence type="ECO:0000256" key="9">
    <source>
        <dbReference type="PIRSR" id="PIRSR602481-1"/>
    </source>
</evidence>
<keyword evidence="9" id="KW-0479">Metal-binding</keyword>
<evidence type="ECO:0000256" key="7">
    <source>
        <dbReference type="ARBA" id="ARBA00023125"/>
    </source>
</evidence>
<dbReference type="Gene3D" id="3.30.1490.190">
    <property type="match status" value="1"/>
</dbReference>
<keyword evidence="3" id="KW-0963">Cytoplasm</keyword>
<keyword evidence="4" id="KW-0678">Repressor</keyword>
<comment type="cofactor">
    <cofactor evidence="10">
        <name>Mn(2+)</name>
        <dbReference type="ChEBI" id="CHEBI:29035"/>
    </cofactor>
    <cofactor evidence="10">
        <name>Fe(2+)</name>
        <dbReference type="ChEBI" id="CHEBI:29033"/>
    </cofactor>
    <text evidence="10">Binds 1 Mn(2+) or Fe(2+) ion per subunit.</text>
</comment>
<keyword evidence="7" id="KW-0238">DNA-binding</keyword>
<comment type="cofactor">
    <cofactor evidence="9">
        <name>Zn(2+)</name>
        <dbReference type="ChEBI" id="CHEBI:29105"/>
    </cofactor>
    <text evidence="9">Binds 1 zinc ion per subunit.</text>
</comment>
<sequence length="137" mass="15822">MKKAVSYKHSKQREALFNLLCSTHTHPTAAWLYDKLREDFPHLSQGTVYRNLNILAEQKRIKIINVDGTFAHFDADMSVHNHVICTRCGKVEDAFMPSDEHCDQMAAEISGYRIDSHRFDFFGLCPDCQRLEYDGVL</sequence>
<evidence type="ECO:0000256" key="4">
    <source>
        <dbReference type="ARBA" id="ARBA00022491"/>
    </source>
</evidence>
<feature type="binding site" evidence="10">
    <location>
        <position position="100"/>
    </location>
    <ligand>
        <name>Fe cation</name>
        <dbReference type="ChEBI" id="CHEBI:24875"/>
    </ligand>
</feature>
<dbReference type="InterPro" id="IPR036390">
    <property type="entry name" value="WH_DNA-bd_sf"/>
</dbReference>
<protein>
    <submittedName>
        <fullName evidence="11">Transcriptional regulator, Fur family</fullName>
    </submittedName>
</protein>
<feature type="binding site" evidence="9">
    <location>
        <position position="128"/>
    </location>
    <ligand>
        <name>Zn(2+)</name>
        <dbReference type="ChEBI" id="CHEBI:29105"/>
    </ligand>
</feature>
<dbReference type="GO" id="GO:1900376">
    <property type="term" value="P:regulation of secondary metabolite biosynthetic process"/>
    <property type="evidence" value="ECO:0007669"/>
    <property type="project" value="TreeGrafter"/>
</dbReference>
<dbReference type="InterPro" id="IPR002481">
    <property type="entry name" value="FUR"/>
</dbReference>
<keyword evidence="10" id="KW-0408">Iron</keyword>
<evidence type="ECO:0000313" key="12">
    <source>
        <dbReference type="Proteomes" id="UP000004509"/>
    </source>
</evidence>
<organism evidence="11 12">
    <name type="scientific">Treponema vincentii ATCC 35580</name>
    <dbReference type="NCBI Taxonomy" id="596324"/>
    <lineage>
        <taxon>Bacteria</taxon>
        <taxon>Pseudomonadati</taxon>
        <taxon>Spirochaetota</taxon>
        <taxon>Spirochaetia</taxon>
        <taxon>Spirochaetales</taxon>
        <taxon>Treponemataceae</taxon>
        <taxon>Treponema</taxon>
    </lineage>
</organism>
<dbReference type="SUPFAM" id="SSF46785">
    <property type="entry name" value="Winged helix' DNA-binding domain"/>
    <property type="match status" value="1"/>
</dbReference>
<feature type="binding site" evidence="9">
    <location>
        <position position="88"/>
    </location>
    <ligand>
        <name>Zn(2+)</name>
        <dbReference type="ChEBI" id="CHEBI:29105"/>
    </ligand>
</feature>
<evidence type="ECO:0000256" key="6">
    <source>
        <dbReference type="ARBA" id="ARBA00023015"/>
    </source>
</evidence>
<keyword evidence="8" id="KW-0804">Transcription</keyword>
<comment type="subcellular location">
    <subcellularLocation>
        <location evidence="1">Cytoplasm</location>
    </subcellularLocation>
</comment>
<dbReference type="GO" id="GO:0008270">
    <property type="term" value="F:zinc ion binding"/>
    <property type="evidence" value="ECO:0007669"/>
    <property type="project" value="TreeGrafter"/>
</dbReference>
<dbReference type="EMBL" id="ACYH01000060">
    <property type="protein sequence ID" value="EEV19377.1"/>
    <property type="molecule type" value="Genomic_DNA"/>
</dbReference>
<comment type="similarity">
    <text evidence="2">Belongs to the Fur family.</text>
</comment>
<feature type="binding site" evidence="10">
    <location>
        <position position="117"/>
    </location>
    <ligand>
        <name>Fe cation</name>
        <dbReference type="ChEBI" id="CHEBI:24875"/>
    </ligand>
</feature>
<dbReference type="GO" id="GO:0003700">
    <property type="term" value="F:DNA-binding transcription factor activity"/>
    <property type="evidence" value="ECO:0007669"/>
    <property type="project" value="InterPro"/>
</dbReference>
<reference evidence="11 12" key="1">
    <citation type="submission" date="2009-07" db="EMBL/GenBank/DDBJ databases">
        <authorList>
            <person name="Madupu R."/>
            <person name="Sebastian Y."/>
            <person name="Durkin A.S."/>
            <person name="Torralba M."/>
            <person name="Methe B."/>
            <person name="Sutton G.G."/>
            <person name="Strausberg R.L."/>
            <person name="Nelson K.E."/>
        </authorList>
    </citation>
    <scope>NUCLEOTIDE SEQUENCE [LARGE SCALE GENOMIC DNA]</scope>
    <source>
        <strain evidence="11 12">ATCC 35580</strain>
    </source>
</reference>
<keyword evidence="6" id="KW-0805">Transcription regulation</keyword>
<keyword evidence="5 9" id="KW-0862">Zinc</keyword>
<dbReference type="OrthoDB" id="8659436at2"/>
<dbReference type="PANTHER" id="PTHR33202">
    <property type="entry name" value="ZINC UPTAKE REGULATION PROTEIN"/>
    <property type="match status" value="1"/>
</dbReference>
<accession>C8PTB3</accession>
<comment type="caution">
    <text evidence="11">The sequence shown here is derived from an EMBL/GenBank/DDBJ whole genome shotgun (WGS) entry which is preliminary data.</text>
</comment>
<evidence type="ECO:0000256" key="10">
    <source>
        <dbReference type="PIRSR" id="PIRSR602481-2"/>
    </source>
</evidence>
<feature type="binding site" evidence="9">
    <location>
        <position position="85"/>
    </location>
    <ligand>
        <name>Zn(2+)</name>
        <dbReference type="ChEBI" id="CHEBI:29105"/>
    </ligand>
</feature>
<dbReference type="RefSeq" id="WP_006189936.1">
    <property type="nucleotide sequence ID" value="NZ_ACYH01000060.1"/>
</dbReference>
<dbReference type="eggNOG" id="COG0735">
    <property type="taxonomic scope" value="Bacteria"/>
</dbReference>
<dbReference type="Gene3D" id="1.10.10.10">
    <property type="entry name" value="Winged helix-like DNA-binding domain superfamily/Winged helix DNA-binding domain"/>
    <property type="match status" value="1"/>
</dbReference>